<evidence type="ECO:0000313" key="1">
    <source>
        <dbReference type="EMBL" id="PQJ62918.1"/>
    </source>
</evidence>
<reference evidence="1 2" key="1">
    <citation type="submission" date="2016-12" db="EMBL/GenBank/DDBJ databases">
        <title>Diversity of luminous bacteria.</title>
        <authorList>
            <person name="Yoshizawa S."/>
            <person name="Kogure K."/>
        </authorList>
    </citation>
    <scope>NUCLEOTIDE SEQUENCE [LARGE SCALE GENOMIC DNA]</scope>
    <source>
        <strain evidence="1 2">LC1-200</strain>
    </source>
</reference>
<gene>
    <name evidence="1" type="ORF">BTO08_16775</name>
</gene>
<proteinExistence type="predicted"/>
<dbReference type="OrthoDB" id="9877569at2"/>
<sequence>MLCSSVVVLPKVYGTKKPFLKRYKSIFQLLKVAKVLLFIPAFIGIGASRADSPNYSIQCVFDGAKNKNGDFRKPFFQSYKFDVDKEQVIVVDDSHQALAQKVYGFNNITLLEQTAFGNMVSTTIVFKKEGRQMEAVQSRHETLNHHVMPFQTLGYCDYA</sequence>
<organism evidence="1 2">
    <name type="scientific">Photobacterium angustum</name>
    <dbReference type="NCBI Taxonomy" id="661"/>
    <lineage>
        <taxon>Bacteria</taxon>
        <taxon>Pseudomonadati</taxon>
        <taxon>Pseudomonadota</taxon>
        <taxon>Gammaproteobacteria</taxon>
        <taxon>Vibrionales</taxon>
        <taxon>Vibrionaceae</taxon>
        <taxon>Photobacterium</taxon>
    </lineage>
</organism>
<accession>A0A2S7VLG3</accession>
<dbReference type="Proteomes" id="UP000238730">
    <property type="component" value="Unassembled WGS sequence"/>
</dbReference>
<evidence type="ECO:0000313" key="2">
    <source>
        <dbReference type="Proteomes" id="UP000238730"/>
    </source>
</evidence>
<dbReference type="EMBL" id="MSCJ01000003">
    <property type="protein sequence ID" value="PQJ62918.1"/>
    <property type="molecule type" value="Genomic_DNA"/>
</dbReference>
<protein>
    <submittedName>
        <fullName evidence="1">Uncharacterized protein</fullName>
    </submittedName>
</protein>
<name>A0A2S7VLG3_PHOAN</name>
<comment type="caution">
    <text evidence="1">The sequence shown here is derived from an EMBL/GenBank/DDBJ whole genome shotgun (WGS) entry which is preliminary data.</text>
</comment>
<dbReference type="AlphaFoldDB" id="A0A2S7VLG3"/>